<dbReference type="InterPro" id="IPR056114">
    <property type="entry name" value="DUF7697"/>
</dbReference>
<dbReference type="EMBL" id="MLJW01008497">
    <property type="protein sequence ID" value="OIQ64005.1"/>
    <property type="molecule type" value="Genomic_DNA"/>
</dbReference>
<protein>
    <submittedName>
        <fullName evidence="1">Uncharacterized protein</fullName>
    </submittedName>
</protein>
<proteinExistence type="predicted"/>
<comment type="caution">
    <text evidence="1">The sequence shown here is derived from an EMBL/GenBank/DDBJ whole genome shotgun (WGS) entry which is preliminary data.</text>
</comment>
<evidence type="ECO:0000313" key="1">
    <source>
        <dbReference type="EMBL" id="OIQ64005.1"/>
    </source>
</evidence>
<name>A0A1J5PKE5_9ZZZZ</name>
<sequence>MRVAGKAVLGWDMGSAMALAQALGLNPMVVAELLPELEAVMVRRINEKIGETNG</sequence>
<dbReference type="AlphaFoldDB" id="A0A1J5PKE5"/>
<dbReference type="Pfam" id="PF24752">
    <property type="entry name" value="DUF7697"/>
    <property type="match status" value="1"/>
</dbReference>
<organism evidence="1">
    <name type="scientific">mine drainage metagenome</name>
    <dbReference type="NCBI Taxonomy" id="410659"/>
    <lineage>
        <taxon>unclassified sequences</taxon>
        <taxon>metagenomes</taxon>
        <taxon>ecological metagenomes</taxon>
    </lineage>
</organism>
<gene>
    <name evidence="1" type="ORF">GALL_544490</name>
</gene>
<reference evidence="1" key="1">
    <citation type="submission" date="2016-10" db="EMBL/GenBank/DDBJ databases">
        <title>Sequence of Gallionella enrichment culture.</title>
        <authorList>
            <person name="Poehlein A."/>
            <person name="Muehling M."/>
            <person name="Daniel R."/>
        </authorList>
    </citation>
    <scope>NUCLEOTIDE SEQUENCE</scope>
</reference>
<accession>A0A1J5PKE5</accession>